<dbReference type="Proteomes" id="UP001642464">
    <property type="component" value="Unassembled WGS sequence"/>
</dbReference>
<gene>
    <name evidence="4" type="ORF">SCF082_LOCUS31918</name>
</gene>
<evidence type="ECO:0000256" key="2">
    <source>
        <dbReference type="ARBA" id="ARBA00023043"/>
    </source>
</evidence>
<keyword evidence="2 3" id="KW-0040">ANK repeat</keyword>
<dbReference type="Pfam" id="PF12796">
    <property type="entry name" value="Ank_2"/>
    <property type="match status" value="2"/>
</dbReference>
<keyword evidence="1" id="KW-0677">Repeat</keyword>
<dbReference type="Gene3D" id="1.25.40.20">
    <property type="entry name" value="Ankyrin repeat-containing domain"/>
    <property type="match status" value="3"/>
</dbReference>
<comment type="caution">
    <text evidence="4">The sequence shown here is derived from an EMBL/GenBank/DDBJ whole genome shotgun (WGS) entry which is preliminary data.</text>
</comment>
<dbReference type="InterPro" id="IPR002110">
    <property type="entry name" value="Ankyrin_rpt"/>
</dbReference>
<feature type="repeat" description="ANK" evidence="3">
    <location>
        <begin position="380"/>
        <end position="412"/>
    </location>
</feature>
<evidence type="ECO:0000313" key="4">
    <source>
        <dbReference type="EMBL" id="CAK9060670.1"/>
    </source>
</evidence>
<dbReference type="PRINTS" id="PR01415">
    <property type="entry name" value="ANKYRIN"/>
</dbReference>
<evidence type="ECO:0000313" key="5">
    <source>
        <dbReference type="Proteomes" id="UP001642464"/>
    </source>
</evidence>
<evidence type="ECO:0000256" key="3">
    <source>
        <dbReference type="PROSITE-ProRule" id="PRU00023"/>
    </source>
</evidence>
<feature type="repeat" description="ANK" evidence="3">
    <location>
        <begin position="522"/>
        <end position="554"/>
    </location>
</feature>
<dbReference type="InterPro" id="IPR037151">
    <property type="entry name" value="AlkB-like_sf"/>
</dbReference>
<organism evidence="4 5">
    <name type="scientific">Durusdinium trenchii</name>
    <dbReference type="NCBI Taxonomy" id="1381693"/>
    <lineage>
        <taxon>Eukaryota</taxon>
        <taxon>Sar</taxon>
        <taxon>Alveolata</taxon>
        <taxon>Dinophyceae</taxon>
        <taxon>Suessiales</taxon>
        <taxon>Symbiodiniaceae</taxon>
        <taxon>Durusdinium</taxon>
    </lineage>
</organism>
<feature type="repeat" description="ANK" evidence="3">
    <location>
        <begin position="555"/>
        <end position="587"/>
    </location>
</feature>
<dbReference type="EMBL" id="CAXAMM010027347">
    <property type="protein sequence ID" value="CAK9060670.1"/>
    <property type="molecule type" value="Genomic_DNA"/>
</dbReference>
<evidence type="ECO:0000256" key="1">
    <source>
        <dbReference type="ARBA" id="ARBA00022737"/>
    </source>
</evidence>
<feature type="repeat" description="ANK" evidence="3">
    <location>
        <begin position="414"/>
        <end position="446"/>
    </location>
</feature>
<dbReference type="SUPFAM" id="SSF48403">
    <property type="entry name" value="Ankyrin repeat"/>
    <property type="match status" value="1"/>
</dbReference>
<dbReference type="PANTHER" id="PTHR24171">
    <property type="entry name" value="ANKYRIN REPEAT DOMAIN-CONTAINING PROTEIN 39-RELATED"/>
    <property type="match status" value="1"/>
</dbReference>
<reference evidence="4 5" key="1">
    <citation type="submission" date="2024-02" db="EMBL/GenBank/DDBJ databases">
        <authorList>
            <person name="Chen Y."/>
            <person name="Shah S."/>
            <person name="Dougan E. K."/>
            <person name="Thang M."/>
            <person name="Chan C."/>
        </authorList>
    </citation>
    <scope>NUCLEOTIDE SEQUENCE [LARGE SCALE GENOMIC DNA]</scope>
</reference>
<dbReference type="Pfam" id="PF00023">
    <property type="entry name" value="Ank"/>
    <property type="match status" value="1"/>
</dbReference>
<dbReference type="SUPFAM" id="SSF51197">
    <property type="entry name" value="Clavaminate synthase-like"/>
    <property type="match status" value="1"/>
</dbReference>
<dbReference type="PROSITE" id="PS50088">
    <property type="entry name" value="ANK_REPEAT"/>
    <property type="match status" value="5"/>
</dbReference>
<dbReference type="InterPro" id="IPR036770">
    <property type="entry name" value="Ankyrin_rpt-contain_sf"/>
</dbReference>
<feature type="non-terminal residue" evidence="4">
    <location>
        <position position="1"/>
    </location>
</feature>
<keyword evidence="5" id="KW-1185">Reference proteome</keyword>
<dbReference type="Gene3D" id="2.60.120.590">
    <property type="entry name" value="Alpha-ketoglutarate-dependent dioxygenase AlkB-like"/>
    <property type="match status" value="1"/>
</dbReference>
<dbReference type="SMART" id="SM00248">
    <property type="entry name" value="ANK"/>
    <property type="match status" value="6"/>
</dbReference>
<sequence>DTTLLVIPEFLSKSQIYTLQQALSPGAIDYEQPRRQVRNPDGSFTQFNERQKEAWLCNDYDYRDPRRVAAPRLHRGQKLSPRVEELLSKAAEAAEAPFNGLMCRWEPPGMHVKDGPHTYATHCGWSSPTVIGLMAFGATRTYHIHGIPWYFGRGRREVVVVDLPLREGMLVALGGPLREKWLYAQPRDEEMKSERIQLTLQFHADLEVKKGTDLRVAATWTEDAEPVWEVSPPGRWRKGRTTTAESTKSAVRDSFRCGFLPVLWWRRKDPDRVANFDPATVQSLAAVSGERFGAELKRCLEIQTRTPRFRQRLLYQGREVSRATWDLTVPQELQLVILSVRGGNARALVDATERGDLHSVQKVLEDLQDPNEEDIVDEYEARLPLLIASTGGFLQIVECLLSANADVNRCDRVERRTALQAASGFGRVMIVERLLSAAANVNQADSFGRTALWVGVAGRCLKVVQLLVAQRADLNLGAEAIEEDFNEDDGITPLSLAAENGSLRILRFLIRSRANLNKADQEGRSPLWFAAAVGQPQCALALLKAGCNRDQMSRDGKTPLHMASGHHDASMVRCLVEHGADVEMPDNVGRTPQDLVKHAAKQGYMAGGKKKELLSALGGGGPDHMTRLEAVKMVQPQGRSVLILRVFNHGVQAGDMGSFADSGDMGTPSEEPLYLVTLVMLLEGAERIECKRGG</sequence>
<protein>
    <submittedName>
        <fullName evidence="4">Ankyrin repeat domain-containing protein 50</fullName>
    </submittedName>
</protein>
<accession>A0ABP0NA53</accession>
<name>A0ABP0NA53_9DINO</name>
<dbReference type="PROSITE" id="PS50297">
    <property type="entry name" value="ANK_REP_REGION"/>
    <property type="match status" value="2"/>
</dbReference>
<proteinExistence type="predicted"/>
<feature type="repeat" description="ANK" evidence="3">
    <location>
        <begin position="489"/>
        <end position="521"/>
    </location>
</feature>